<feature type="compositionally biased region" description="Acidic residues" evidence="5">
    <location>
        <begin position="1"/>
        <end position="10"/>
    </location>
</feature>
<feature type="domain" description="RING-type" evidence="6">
    <location>
        <begin position="218"/>
        <end position="260"/>
    </location>
</feature>
<evidence type="ECO:0000256" key="3">
    <source>
        <dbReference type="ARBA" id="ARBA00022833"/>
    </source>
</evidence>
<dbReference type="STRING" id="5364.A0A5C3NHU3"/>
<reference evidence="7 8" key="1">
    <citation type="journal article" date="2019" name="Nat. Ecol. Evol.">
        <title>Megaphylogeny resolves global patterns of mushroom evolution.</title>
        <authorList>
            <person name="Varga T."/>
            <person name="Krizsan K."/>
            <person name="Foldi C."/>
            <person name="Dima B."/>
            <person name="Sanchez-Garcia M."/>
            <person name="Sanchez-Ramirez S."/>
            <person name="Szollosi G.J."/>
            <person name="Szarkandi J.G."/>
            <person name="Papp V."/>
            <person name="Albert L."/>
            <person name="Andreopoulos W."/>
            <person name="Angelini C."/>
            <person name="Antonin V."/>
            <person name="Barry K.W."/>
            <person name="Bougher N.L."/>
            <person name="Buchanan P."/>
            <person name="Buyck B."/>
            <person name="Bense V."/>
            <person name="Catcheside P."/>
            <person name="Chovatia M."/>
            <person name="Cooper J."/>
            <person name="Damon W."/>
            <person name="Desjardin D."/>
            <person name="Finy P."/>
            <person name="Geml J."/>
            <person name="Haridas S."/>
            <person name="Hughes K."/>
            <person name="Justo A."/>
            <person name="Karasinski D."/>
            <person name="Kautmanova I."/>
            <person name="Kiss B."/>
            <person name="Kocsube S."/>
            <person name="Kotiranta H."/>
            <person name="LaButti K.M."/>
            <person name="Lechner B.E."/>
            <person name="Liimatainen K."/>
            <person name="Lipzen A."/>
            <person name="Lukacs Z."/>
            <person name="Mihaltcheva S."/>
            <person name="Morgado L.N."/>
            <person name="Niskanen T."/>
            <person name="Noordeloos M.E."/>
            <person name="Ohm R.A."/>
            <person name="Ortiz-Santana B."/>
            <person name="Ovrebo C."/>
            <person name="Racz N."/>
            <person name="Riley R."/>
            <person name="Savchenko A."/>
            <person name="Shiryaev A."/>
            <person name="Soop K."/>
            <person name="Spirin V."/>
            <person name="Szebenyi C."/>
            <person name="Tomsovsky M."/>
            <person name="Tulloss R.E."/>
            <person name="Uehling J."/>
            <person name="Grigoriev I.V."/>
            <person name="Vagvolgyi C."/>
            <person name="Papp T."/>
            <person name="Martin F.M."/>
            <person name="Miettinen O."/>
            <person name="Hibbett D.S."/>
            <person name="Nagy L.G."/>
        </authorList>
    </citation>
    <scope>NUCLEOTIDE SEQUENCE [LARGE SCALE GENOMIC DNA]</scope>
    <source>
        <strain evidence="7 8">OMC1185</strain>
    </source>
</reference>
<dbReference type="GO" id="GO:0008270">
    <property type="term" value="F:zinc ion binding"/>
    <property type="evidence" value="ECO:0007669"/>
    <property type="project" value="UniProtKB-KW"/>
</dbReference>
<dbReference type="Proteomes" id="UP000305948">
    <property type="component" value="Unassembled WGS sequence"/>
</dbReference>
<dbReference type="EMBL" id="ML213503">
    <property type="protein sequence ID" value="TFK57489.1"/>
    <property type="molecule type" value="Genomic_DNA"/>
</dbReference>
<feature type="compositionally biased region" description="Polar residues" evidence="5">
    <location>
        <begin position="67"/>
        <end position="77"/>
    </location>
</feature>
<evidence type="ECO:0000256" key="1">
    <source>
        <dbReference type="ARBA" id="ARBA00022723"/>
    </source>
</evidence>
<evidence type="ECO:0000256" key="2">
    <source>
        <dbReference type="ARBA" id="ARBA00022771"/>
    </source>
</evidence>
<feature type="compositionally biased region" description="Polar residues" evidence="5">
    <location>
        <begin position="121"/>
        <end position="141"/>
    </location>
</feature>
<dbReference type="Gene3D" id="3.30.40.10">
    <property type="entry name" value="Zinc/RING finger domain, C3HC4 (zinc finger)"/>
    <property type="match status" value="1"/>
</dbReference>
<feature type="region of interest" description="Disordered" evidence="5">
    <location>
        <begin position="310"/>
        <end position="412"/>
    </location>
</feature>
<keyword evidence="8" id="KW-1185">Reference proteome</keyword>
<dbReference type="PROSITE" id="PS50089">
    <property type="entry name" value="ZF_RING_2"/>
    <property type="match status" value="1"/>
</dbReference>
<name>A0A5C3NHU3_9AGAM</name>
<evidence type="ECO:0000259" key="6">
    <source>
        <dbReference type="PROSITE" id="PS50089"/>
    </source>
</evidence>
<feature type="compositionally biased region" description="Basic and acidic residues" evidence="5">
    <location>
        <begin position="310"/>
        <end position="323"/>
    </location>
</feature>
<dbReference type="InterPro" id="IPR027370">
    <property type="entry name" value="Znf-RING_euk"/>
</dbReference>
<keyword evidence="3" id="KW-0862">Zinc</keyword>
<keyword evidence="1" id="KW-0479">Metal-binding</keyword>
<feature type="compositionally biased region" description="Polar residues" evidence="5">
    <location>
        <begin position="37"/>
        <end position="56"/>
    </location>
</feature>
<dbReference type="Pfam" id="PF13445">
    <property type="entry name" value="zf-RING_UBOX"/>
    <property type="match status" value="1"/>
</dbReference>
<dbReference type="InterPro" id="IPR013083">
    <property type="entry name" value="Znf_RING/FYVE/PHD"/>
</dbReference>
<evidence type="ECO:0000256" key="4">
    <source>
        <dbReference type="PROSITE-ProRule" id="PRU00175"/>
    </source>
</evidence>
<sequence length="412" mass="44805">MANSEDEFDSLPDPFADVDWATVPDLGLPDPHRRDQQAQPSTSTTNPTDLEGSSQDAVRRPSALPSDVQSSPSSNYFSDDLDERTLAQVDEVVRTETRRASTNKPTVPRDRAIAALFAGPPSQSLGRTALEASSSRANTSRHFAGRPPNSRNGDSPTSSKRPRTPTRPIPKLIDSSPRKKGKTEFSSPSAIKKGKQKEDTVGNAILDVLDTFDDDITCPICCDTFVAAHVGNPCGHCFCGECGWAWISKNRRHPTCAICRGQLSGDSPMIPNYTLDSLVEKHINALGGSGDRDWLPGGVKLKDWHGRKEKWKNDLAKRAEKPKSTSSNRVQRQPLPPAANLVEQGGIWHVPRDEEDDESHRPSGSEEDNPLLDEVAEIVHDAISRALSGGQSETRGGGQSGGGRRGGRSRRR</sequence>
<evidence type="ECO:0000313" key="7">
    <source>
        <dbReference type="EMBL" id="TFK57489.1"/>
    </source>
</evidence>
<dbReference type="AlphaFoldDB" id="A0A5C3NHU3"/>
<feature type="compositionally biased region" description="Gly residues" evidence="5">
    <location>
        <begin position="395"/>
        <end position="404"/>
    </location>
</feature>
<protein>
    <recommendedName>
        <fullName evidence="6">RING-type domain-containing protein</fullName>
    </recommendedName>
</protein>
<feature type="compositionally biased region" description="Acidic residues" evidence="5">
    <location>
        <begin position="365"/>
        <end position="376"/>
    </location>
</feature>
<dbReference type="InterPro" id="IPR001841">
    <property type="entry name" value="Znf_RING"/>
</dbReference>
<gene>
    <name evidence="7" type="ORF">OE88DRAFT_140020</name>
</gene>
<dbReference type="SUPFAM" id="SSF57850">
    <property type="entry name" value="RING/U-box"/>
    <property type="match status" value="1"/>
</dbReference>
<evidence type="ECO:0000256" key="5">
    <source>
        <dbReference type="SAM" id="MobiDB-lite"/>
    </source>
</evidence>
<keyword evidence="2 4" id="KW-0863">Zinc-finger</keyword>
<proteinExistence type="predicted"/>
<evidence type="ECO:0000313" key="8">
    <source>
        <dbReference type="Proteomes" id="UP000305948"/>
    </source>
</evidence>
<dbReference type="OrthoDB" id="6105938at2759"/>
<organism evidence="7 8">
    <name type="scientific">Heliocybe sulcata</name>
    <dbReference type="NCBI Taxonomy" id="5364"/>
    <lineage>
        <taxon>Eukaryota</taxon>
        <taxon>Fungi</taxon>
        <taxon>Dikarya</taxon>
        <taxon>Basidiomycota</taxon>
        <taxon>Agaricomycotina</taxon>
        <taxon>Agaricomycetes</taxon>
        <taxon>Gloeophyllales</taxon>
        <taxon>Gloeophyllaceae</taxon>
        <taxon>Heliocybe</taxon>
    </lineage>
</organism>
<accession>A0A5C3NHU3</accession>
<feature type="region of interest" description="Disordered" evidence="5">
    <location>
        <begin position="1"/>
        <end position="198"/>
    </location>
</feature>